<evidence type="ECO:0000259" key="3">
    <source>
        <dbReference type="Pfam" id="PF02638"/>
    </source>
</evidence>
<gene>
    <name evidence="4" type="ORF">FHS90_004457</name>
</gene>
<dbReference type="InterPro" id="IPR003790">
    <property type="entry name" value="GHL10"/>
</dbReference>
<feature type="domain" description="Glycosyl hydrolase-like 10" evidence="3">
    <location>
        <begin position="26"/>
        <end position="335"/>
    </location>
</feature>
<dbReference type="InterPro" id="IPR036116">
    <property type="entry name" value="FN3_sf"/>
</dbReference>
<dbReference type="Pfam" id="PF02638">
    <property type="entry name" value="GHL10"/>
    <property type="match status" value="1"/>
</dbReference>
<keyword evidence="4" id="KW-0449">Lipoprotein</keyword>
<dbReference type="InterPro" id="IPR052177">
    <property type="entry name" value="Divisome_Glycosyl_Hydrolase"/>
</dbReference>
<dbReference type="PANTHER" id="PTHR43405:SF1">
    <property type="entry name" value="GLYCOSYL HYDROLASE DIGH"/>
    <property type="match status" value="1"/>
</dbReference>
<accession>A0A839GY08</accession>
<keyword evidence="5" id="KW-1185">Reference proteome</keyword>
<proteinExistence type="predicted"/>
<feature type="signal peptide" evidence="2">
    <location>
        <begin position="1"/>
        <end position="20"/>
    </location>
</feature>
<dbReference type="InterPro" id="IPR017853">
    <property type="entry name" value="GH"/>
</dbReference>
<reference evidence="4 5" key="1">
    <citation type="submission" date="2020-08" db="EMBL/GenBank/DDBJ databases">
        <title>Genomic Encyclopedia of Type Strains, Phase IV (KMG-IV): sequencing the most valuable type-strain genomes for metagenomic binning, comparative biology and taxonomic classification.</title>
        <authorList>
            <person name="Goeker M."/>
        </authorList>
    </citation>
    <scope>NUCLEOTIDE SEQUENCE [LARGE SCALE GENOMIC DNA]</scope>
    <source>
        <strain evidence="4 5">DSM 29854</strain>
    </source>
</reference>
<evidence type="ECO:0000313" key="5">
    <source>
        <dbReference type="Proteomes" id="UP000563094"/>
    </source>
</evidence>
<dbReference type="AlphaFoldDB" id="A0A839GY08"/>
<evidence type="ECO:0000256" key="1">
    <source>
        <dbReference type="ARBA" id="ARBA00022729"/>
    </source>
</evidence>
<keyword evidence="1 2" id="KW-0732">Signal</keyword>
<comment type="caution">
    <text evidence="4">The sequence shown here is derived from an EMBL/GenBank/DDBJ whole genome shotgun (WGS) entry which is preliminary data.</text>
</comment>
<dbReference type="RefSeq" id="WP_182514489.1">
    <property type="nucleotide sequence ID" value="NZ_JACJIQ010000028.1"/>
</dbReference>
<dbReference type="InterPro" id="IPR013783">
    <property type="entry name" value="Ig-like_fold"/>
</dbReference>
<feature type="chain" id="PRO_5032912667" evidence="2">
    <location>
        <begin position="21"/>
        <end position="601"/>
    </location>
</feature>
<evidence type="ECO:0000313" key="4">
    <source>
        <dbReference type="EMBL" id="MBA9079717.1"/>
    </source>
</evidence>
<dbReference type="PANTHER" id="PTHR43405">
    <property type="entry name" value="GLYCOSYL HYDROLASE DIGH"/>
    <property type="match status" value="1"/>
</dbReference>
<name>A0A839GY08_9BACT</name>
<dbReference type="Proteomes" id="UP000563094">
    <property type="component" value="Unassembled WGS sequence"/>
</dbReference>
<evidence type="ECO:0000256" key="2">
    <source>
        <dbReference type="SAM" id="SignalP"/>
    </source>
</evidence>
<sequence length="601" mass="67525">MRKILPYLPLLLLLPLLSLAQSPKREFRGAWIATYSNIDWPNKSQTPAQQQAALKTILDEHKATGINAIFLQVRSQSDALYLSQLEPISADLTGTQGKLPSPLWDPLQFAIEESHKRGMELHAWLNPYRAIGNVANLESFTGSHVAKQHPEWLITSGSLRTLDPGLPAVRNYIMAVIADIIKRYDVDGIHFDDYFYPNATFDDNATFTAHPRGFTNQADWRRDNVNLLVKRVHDTINDLKPWVKFGISPSGIYRNSTDPAIGTNTSGLQHYSALYADSRKWLQEGWIDYLAPQVYWYIGQPGANYGVVVPWWNNNAFGRHIYIGLAGYKVNDPAQGTSWADPQQIPNQVRMNRQLANVYGQAIYNTSSLRSSSKLGMRDSLRLFLYKKPALLPNMPWRDATPPAAPTALTAQRFDTDSVALSWATPAAVSNELDKVKQYAVYRSESPAIDLTTTDHLIAITNTSAVGFKDKVPDVTRNYYYAVTALDRFHNESTLSNITSSTLTASREESGVFSSALAAFPNPFFGERLTIRFSLWHTDPAAELAVYDLYGRKVQQVYSGRLEGQKEHQFDIATQPLQGRVFLIRLMTAGKVYTAKVIRGY</sequence>
<protein>
    <submittedName>
        <fullName evidence="4">Uncharacterized lipoprotein YddW (UPF0748 family)</fullName>
    </submittedName>
</protein>
<dbReference type="Gene3D" id="2.60.40.10">
    <property type="entry name" value="Immunoglobulins"/>
    <property type="match status" value="1"/>
</dbReference>
<dbReference type="SUPFAM" id="SSF51445">
    <property type="entry name" value="(Trans)glycosidases"/>
    <property type="match status" value="1"/>
</dbReference>
<dbReference type="SUPFAM" id="SSF49265">
    <property type="entry name" value="Fibronectin type III"/>
    <property type="match status" value="1"/>
</dbReference>
<dbReference type="Gene3D" id="3.20.20.80">
    <property type="entry name" value="Glycosidases"/>
    <property type="match status" value="1"/>
</dbReference>
<organism evidence="4 5">
    <name type="scientific">Rufibacter quisquiliarum</name>
    <dbReference type="NCBI Taxonomy" id="1549639"/>
    <lineage>
        <taxon>Bacteria</taxon>
        <taxon>Pseudomonadati</taxon>
        <taxon>Bacteroidota</taxon>
        <taxon>Cytophagia</taxon>
        <taxon>Cytophagales</taxon>
        <taxon>Hymenobacteraceae</taxon>
        <taxon>Rufibacter</taxon>
    </lineage>
</organism>
<dbReference type="EMBL" id="JACJIQ010000028">
    <property type="protein sequence ID" value="MBA9079717.1"/>
    <property type="molecule type" value="Genomic_DNA"/>
</dbReference>